<dbReference type="InterPro" id="IPR036250">
    <property type="entry name" value="AcylCo_DH-like_C"/>
</dbReference>
<dbReference type="SUPFAM" id="SSF56645">
    <property type="entry name" value="Acyl-CoA dehydrogenase NM domain-like"/>
    <property type="match status" value="1"/>
</dbReference>
<dbReference type="RefSeq" id="WP_338178068.1">
    <property type="nucleotide sequence ID" value="NZ_JAEKNQ010000028.1"/>
</dbReference>
<dbReference type="Pfam" id="PF02770">
    <property type="entry name" value="Acyl-CoA_dh_M"/>
    <property type="match status" value="1"/>
</dbReference>
<dbReference type="InterPro" id="IPR037069">
    <property type="entry name" value="AcylCoA_DH/ox_N_sf"/>
</dbReference>
<name>A0A934KIY0_9BACT</name>
<dbReference type="Gene3D" id="1.20.140.10">
    <property type="entry name" value="Butyryl-CoA Dehydrogenase, subunit A, domain 3"/>
    <property type="match status" value="1"/>
</dbReference>
<evidence type="ECO:0000256" key="1">
    <source>
        <dbReference type="ARBA" id="ARBA00001974"/>
    </source>
</evidence>
<evidence type="ECO:0000259" key="8">
    <source>
        <dbReference type="Pfam" id="PF02770"/>
    </source>
</evidence>
<sequence>MISFQLTEEQREMRDWVHQFAEKEIRPVAPHYDETEEFPWDVVRKAADLGIYSPEFIFQGFQDETGILPAIVAEELCWGCAGIALAIQGTGLPVAAIFAQGTPEQIATWIPACYGSAREPALGAFCATEADAGSDVGAYKSRAVKQNGDWVLNGQKVFITNGGIADVHVVVASVDPALGSRGHASFVVPKATPGLRQGKKEKKMGIRASHTAEVLLEDVRVPTDCLLGGEDRLEARLQRAREGVSSRSNVAMKTFESTRPIVGAQALGVARAAFEFALRYAKERRQFGRPLIDNQAIAFKLADMALEIEAARGLIWRALWEGKNEARFEHAEGSMAKLKASEVAVKVTDEAIQICGGYGYIRDFPVEKWHRDAKIYTIFEGTSEIQRVVISRTLAGN</sequence>
<dbReference type="InterPro" id="IPR009100">
    <property type="entry name" value="AcylCoA_DH/oxidase_NM_dom_sf"/>
</dbReference>
<evidence type="ECO:0000256" key="3">
    <source>
        <dbReference type="ARBA" id="ARBA00022630"/>
    </source>
</evidence>
<comment type="cofactor">
    <cofactor evidence="1 6">
        <name>FAD</name>
        <dbReference type="ChEBI" id="CHEBI:57692"/>
    </cofactor>
</comment>
<comment type="similarity">
    <text evidence="2 6">Belongs to the acyl-CoA dehydrogenase family.</text>
</comment>
<dbReference type="AlphaFoldDB" id="A0A934KIY0"/>
<accession>A0A934KIY0</accession>
<keyword evidence="5 6" id="KW-0560">Oxidoreductase</keyword>
<dbReference type="PANTHER" id="PTHR43884:SF12">
    <property type="entry name" value="ISOVALERYL-COA DEHYDROGENASE, MITOCHONDRIAL-RELATED"/>
    <property type="match status" value="1"/>
</dbReference>
<evidence type="ECO:0000256" key="5">
    <source>
        <dbReference type="ARBA" id="ARBA00023002"/>
    </source>
</evidence>
<feature type="domain" description="Acyl-CoA dehydrogenase/oxidase N-terminal" evidence="9">
    <location>
        <begin position="7"/>
        <end position="112"/>
    </location>
</feature>
<evidence type="ECO:0000259" key="7">
    <source>
        <dbReference type="Pfam" id="PF00441"/>
    </source>
</evidence>
<reference evidence="10 11" key="1">
    <citation type="submission" date="2020-10" db="EMBL/GenBank/DDBJ databases">
        <title>Ca. Dormibacterota MAGs.</title>
        <authorList>
            <person name="Montgomery K."/>
        </authorList>
    </citation>
    <scope>NUCLEOTIDE SEQUENCE [LARGE SCALE GENOMIC DNA]</scope>
    <source>
        <strain evidence="10">SC8811_S16_3</strain>
    </source>
</reference>
<dbReference type="InterPro" id="IPR009075">
    <property type="entry name" value="AcylCo_DH/oxidase_C"/>
</dbReference>
<dbReference type="GO" id="GO:0003995">
    <property type="term" value="F:acyl-CoA dehydrogenase activity"/>
    <property type="evidence" value="ECO:0007669"/>
    <property type="project" value="InterPro"/>
</dbReference>
<evidence type="ECO:0000256" key="6">
    <source>
        <dbReference type="RuleBase" id="RU362125"/>
    </source>
</evidence>
<evidence type="ECO:0000256" key="4">
    <source>
        <dbReference type="ARBA" id="ARBA00022827"/>
    </source>
</evidence>
<proteinExistence type="inferred from homology"/>
<keyword evidence="4 6" id="KW-0274">FAD</keyword>
<dbReference type="Gene3D" id="1.10.540.10">
    <property type="entry name" value="Acyl-CoA dehydrogenase/oxidase, N-terminal domain"/>
    <property type="match status" value="1"/>
</dbReference>
<evidence type="ECO:0000256" key="2">
    <source>
        <dbReference type="ARBA" id="ARBA00009347"/>
    </source>
</evidence>
<dbReference type="FunFam" id="2.40.110.10:FF:000001">
    <property type="entry name" value="Acyl-CoA dehydrogenase, mitochondrial"/>
    <property type="match status" value="1"/>
</dbReference>
<evidence type="ECO:0000259" key="9">
    <source>
        <dbReference type="Pfam" id="PF02771"/>
    </source>
</evidence>
<protein>
    <submittedName>
        <fullName evidence="10">Acyl-CoA dehydrogenase family protein</fullName>
    </submittedName>
</protein>
<dbReference type="InterPro" id="IPR046373">
    <property type="entry name" value="Acyl-CoA_Oxase/DH_mid-dom_sf"/>
</dbReference>
<dbReference type="GO" id="GO:0050660">
    <property type="term" value="F:flavin adenine dinucleotide binding"/>
    <property type="evidence" value="ECO:0007669"/>
    <property type="project" value="InterPro"/>
</dbReference>
<dbReference type="InterPro" id="IPR006091">
    <property type="entry name" value="Acyl-CoA_Oxase/DH_mid-dom"/>
</dbReference>
<dbReference type="PROSITE" id="PS00073">
    <property type="entry name" value="ACYL_COA_DH_2"/>
    <property type="match status" value="1"/>
</dbReference>
<dbReference type="Gene3D" id="2.40.110.10">
    <property type="entry name" value="Butyryl-CoA Dehydrogenase, subunit A, domain 2"/>
    <property type="match status" value="1"/>
</dbReference>
<dbReference type="Pfam" id="PF02771">
    <property type="entry name" value="Acyl-CoA_dh_N"/>
    <property type="match status" value="1"/>
</dbReference>
<feature type="domain" description="Acyl-CoA oxidase/dehydrogenase middle" evidence="8">
    <location>
        <begin position="124"/>
        <end position="219"/>
    </location>
</feature>
<dbReference type="InterPro" id="IPR006089">
    <property type="entry name" value="Acyl-CoA_DH_CS"/>
</dbReference>
<evidence type="ECO:0000313" key="11">
    <source>
        <dbReference type="Proteomes" id="UP000620075"/>
    </source>
</evidence>
<dbReference type="PANTHER" id="PTHR43884">
    <property type="entry name" value="ACYL-COA DEHYDROGENASE"/>
    <property type="match status" value="1"/>
</dbReference>
<dbReference type="InterPro" id="IPR013786">
    <property type="entry name" value="AcylCoA_DH/ox_N"/>
</dbReference>
<dbReference type="Proteomes" id="UP000620075">
    <property type="component" value="Unassembled WGS sequence"/>
</dbReference>
<feature type="domain" description="Acyl-CoA dehydrogenase/oxidase C-terminal" evidence="7">
    <location>
        <begin position="249"/>
        <end position="394"/>
    </location>
</feature>
<dbReference type="FunFam" id="1.20.140.10:FF:000004">
    <property type="entry name" value="Acyl-CoA dehydrogenase FadE25"/>
    <property type="match status" value="1"/>
</dbReference>
<gene>
    <name evidence="10" type="ORF">JF888_07005</name>
</gene>
<evidence type="ECO:0000313" key="10">
    <source>
        <dbReference type="EMBL" id="MBJ7602925.1"/>
    </source>
</evidence>
<dbReference type="SUPFAM" id="SSF47203">
    <property type="entry name" value="Acyl-CoA dehydrogenase C-terminal domain-like"/>
    <property type="match status" value="1"/>
</dbReference>
<keyword evidence="3 6" id="KW-0285">Flavoprotein</keyword>
<dbReference type="Pfam" id="PF00441">
    <property type="entry name" value="Acyl-CoA_dh_1"/>
    <property type="match status" value="1"/>
</dbReference>
<organism evidence="10 11">
    <name type="scientific">Candidatus Dormiibacter inghamiae</name>
    <dbReference type="NCBI Taxonomy" id="3127013"/>
    <lineage>
        <taxon>Bacteria</taxon>
        <taxon>Bacillati</taxon>
        <taxon>Candidatus Dormiibacterota</taxon>
        <taxon>Candidatus Dormibacteria</taxon>
        <taxon>Candidatus Dormibacterales</taxon>
        <taxon>Candidatus Dormibacteraceae</taxon>
        <taxon>Candidatus Dormiibacter</taxon>
    </lineage>
</organism>
<comment type="caution">
    <text evidence="10">The sequence shown here is derived from an EMBL/GenBank/DDBJ whole genome shotgun (WGS) entry which is preliminary data.</text>
</comment>
<dbReference type="EMBL" id="JAEKNQ010000028">
    <property type="protein sequence ID" value="MBJ7602925.1"/>
    <property type="molecule type" value="Genomic_DNA"/>
</dbReference>